<evidence type="ECO:0000313" key="2">
    <source>
        <dbReference type="Proteomes" id="UP000688137"/>
    </source>
</evidence>
<proteinExistence type="predicted"/>
<dbReference type="PANTHER" id="PTHR33706:SF1">
    <property type="entry name" value="TPR REPEAT PROTEIN"/>
    <property type="match status" value="1"/>
</dbReference>
<reference evidence="1" key="1">
    <citation type="submission" date="2021-01" db="EMBL/GenBank/DDBJ databases">
        <authorList>
            <consortium name="Genoscope - CEA"/>
            <person name="William W."/>
        </authorList>
    </citation>
    <scope>NUCLEOTIDE SEQUENCE</scope>
</reference>
<dbReference type="Proteomes" id="UP000688137">
    <property type="component" value="Unassembled WGS sequence"/>
</dbReference>
<dbReference type="EMBL" id="CAJJDM010000194">
    <property type="protein sequence ID" value="CAD8116955.1"/>
    <property type="molecule type" value="Genomic_DNA"/>
</dbReference>
<keyword evidence="2" id="KW-1185">Reference proteome</keyword>
<accession>A0A8S1QQ75</accession>
<organism evidence="1 2">
    <name type="scientific">Paramecium primaurelia</name>
    <dbReference type="NCBI Taxonomy" id="5886"/>
    <lineage>
        <taxon>Eukaryota</taxon>
        <taxon>Sar</taxon>
        <taxon>Alveolata</taxon>
        <taxon>Ciliophora</taxon>
        <taxon>Intramacronucleata</taxon>
        <taxon>Oligohymenophorea</taxon>
        <taxon>Peniculida</taxon>
        <taxon>Parameciidae</taxon>
        <taxon>Paramecium</taxon>
    </lineage>
</organism>
<sequence>MQQNLVYCLNHPNSLVTHICTGLHICQRKLCPVCQYDHQIIITGTQILPLETFKNNLQNNIEQFQLNDSIRLDRAKQEFKKAIVQIEQTFFSLIKEMIESSNQIFQEIEKIDKYYLDLLNSNIEESSNSKLYKISEILQLNHLNLWQQQKQYCYSKLYENKHNLIQICESAAIKMREKIKTTNSEKIGLNVFQNSKLLGINHCDFIYINNEIISKQGNMKLNQRTGVFDILGFSQYENTLKAFQIEFQQGKLCYIADGKILRIEINNDQNSIKEIITNYDQLCNLKWIREKNQTQYQIELWEAQWGKQHLGLEGFYDKQGRKQYFWIEPCSNYSIQLQVVYAGYYKNGKKQGKWKLLKKNSNEFVTIGGGNYNEFDVKEGQWIELCDEILPQQNQIIIDIGKYNDGHKMGTWKKYIYEESIFTKNKLMLVFSYFQWWRRISFWNQKWEMERDSLQFQRNFKSFWLVLIKMDQRLVNGIFIQSKIMNNNQLCKALIFLCSGGGTYNNLGQKNGLWSELSNCFHQSHFTIFNGKYQNGIKQERWMIQHKMKQSNSIEILGGGEYDEQGLRNGDWIEIFQNYDKYSQITFKGRYLNGLKQGQWDILYSNNKIGGGNYNKDGEKQGKWTEVHENFNIQTCNILYVGMYMQGKKLGQWEITIQSREEQKQKICGSFEQNGLKSGQWIEINQKYQEYDVIYQNGIQKEDNEQNQDIQI</sequence>
<name>A0A8S1QQ75_PARPR</name>
<comment type="caution">
    <text evidence="1">The sequence shown here is derived from an EMBL/GenBank/DDBJ whole genome shotgun (WGS) entry which is preliminary data.</text>
</comment>
<protein>
    <submittedName>
        <fullName evidence="1">Uncharacterized protein</fullName>
    </submittedName>
</protein>
<dbReference type="AlphaFoldDB" id="A0A8S1QQ75"/>
<dbReference type="PANTHER" id="PTHR33706">
    <property type="entry name" value="MORN VARIANT REPEAT PROTEIN"/>
    <property type="match status" value="1"/>
</dbReference>
<gene>
    <name evidence="1" type="ORF">PPRIM_AZ9-3.1.T1850006</name>
</gene>
<evidence type="ECO:0000313" key="1">
    <source>
        <dbReference type="EMBL" id="CAD8116955.1"/>
    </source>
</evidence>